<dbReference type="PANTHER" id="PTHR30093:SF2">
    <property type="entry name" value="TYPE II SECRETION SYSTEM PROTEIN H"/>
    <property type="match status" value="1"/>
</dbReference>
<dbReference type="EMBL" id="JABRWO010000004">
    <property type="protein sequence ID" value="MBA2114669.1"/>
    <property type="molecule type" value="Genomic_DNA"/>
</dbReference>
<name>A0A7V8V4Q8_9BACT</name>
<comment type="caution">
    <text evidence="4">The sequence shown here is derived from an EMBL/GenBank/DDBJ whole genome shotgun (WGS) entry which is preliminary data.</text>
</comment>
<dbReference type="Proteomes" id="UP000551616">
    <property type="component" value="Unassembled WGS sequence"/>
</dbReference>
<evidence type="ECO:0000313" key="4">
    <source>
        <dbReference type="EMBL" id="MBA2114669.1"/>
    </source>
</evidence>
<dbReference type="InterPro" id="IPR045584">
    <property type="entry name" value="Pilin-like"/>
</dbReference>
<gene>
    <name evidence="4" type="ORF">HOV93_18350</name>
</gene>
<dbReference type="InterPro" id="IPR011453">
    <property type="entry name" value="DUF1559"/>
</dbReference>
<protein>
    <recommendedName>
        <fullName evidence="3">DUF1559 domain-containing protein</fullName>
    </recommendedName>
</protein>
<sequence length="330" mass="35677">MKSTSLKPTRRGFTIVELFVVIGIIGLLLALLLPATRGSREGVRRIQCQNQLRQIGLGVHNYHDIFNSLPSCSSGNRRSGLIALLPMIEQAELYETIMAPLTIDGQTYPAMGPDPWVETYEPWATQLHELVCPSDPADYSRPWGATSYVFCIGDTTNIYHQQEHHRGPFSPGQWTHLHDVKDGTSNTVMLGEILIDSQVIAQTSAELANAQLCFDTKMESASLDIAARKRGYSWADGAAGPAMFNTILPPNRPSCGLSGTEAVDGIYSLGSYHPGGAQVVMADGAVRFIAEDIDTGNLSQSSRPASSSDSSPYGVWGSLGSIAGQESLEY</sequence>
<proteinExistence type="predicted"/>
<dbReference type="PANTHER" id="PTHR30093">
    <property type="entry name" value="GENERAL SECRETION PATHWAY PROTEIN G"/>
    <property type="match status" value="1"/>
</dbReference>
<dbReference type="SUPFAM" id="SSF54523">
    <property type="entry name" value="Pili subunits"/>
    <property type="match status" value="1"/>
</dbReference>
<feature type="transmembrane region" description="Helical" evidence="2">
    <location>
        <begin position="12"/>
        <end position="33"/>
    </location>
</feature>
<evidence type="ECO:0000256" key="1">
    <source>
        <dbReference type="SAM" id="MobiDB-lite"/>
    </source>
</evidence>
<organism evidence="4 5">
    <name type="scientific">Bremerella alba</name>
    <dbReference type="NCBI Taxonomy" id="980252"/>
    <lineage>
        <taxon>Bacteria</taxon>
        <taxon>Pseudomonadati</taxon>
        <taxon>Planctomycetota</taxon>
        <taxon>Planctomycetia</taxon>
        <taxon>Pirellulales</taxon>
        <taxon>Pirellulaceae</taxon>
        <taxon>Bremerella</taxon>
    </lineage>
</organism>
<dbReference type="Gene3D" id="3.30.700.10">
    <property type="entry name" value="Glycoprotein, Type 4 Pilin"/>
    <property type="match status" value="1"/>
</dbReference>
<dbReference type="RefSeq" id="WP_207396126.1">
    <property type="nucleotide sequence ID" value="NZ_JABRWO010000004.1"/>
</dbReference>
<keyword evidence="5" id="KW-1185">Reference proteome</keyword>
<keyword evidence="2" id="KW-0812">Transmembrane</keyword>
<keyword evidence="2" id="KW-1133">Transmembrane helix</keyword>
<keyword evidence="2" id="KW-0472">Membrane</keyword>
<reference evidence="4 5" key="1">
    <citation type="submission" date="2020-05" db="EMBL/GenBank/DDBJ databases">
        <title>Bremerella alba sp. nov., a novel planctomycete isolated from the surface of the macroalga Fucus spiralis.</title>
        <authorList>
            <person name="Godinho O."/>
            <person name="Botelho R."/>
            <person name="Albuquerque L."/>
            <person name="Wiegand S."/>
            <person name="Da Costa M.S."/>
            <person name="Lobo-Da-Cunha A."/>
            <person name="Jogler C."/>
            <person name="Lage O.M."/>
        </authorList>
    </citation>
    <scope>NUCLEOTIDE SEQUENCE [LARGE SCALE GENOMIC DNA]</scope>
    <source>
        <strain evidence="4 5">FF15</strain>
    </source>
</reference>
<feature type="region of interest" description="Disordered" evidence="1">
    <location>
        <begin position="297"/>
        <end position="316"/>
    </location>
</feature>
<evidence type="ECO:0000256" key="2">
    <source>
        <dbReference type="SAM" id="Phobius"/>
    </source>
</evidence>
<feature type="domain" description="DUF1559" evidence="3">
    <location>
        <begin position="40"/>
        <end position="295"/>
    </location>
</feature>
<dbReference type="InterPro" id="IPR027558">
    <property type="entry name" value="Pre_pil_HX9DG_C"/>
</dbReference>
<dbReference type="NCBIfam" id="TIGR04294">
    <property type="entry name" value="pre_pil_HX9DG"/>
    <property type="match status" value="1"/>
</dbReference>
<evidence type="ECO:0000259" key="3">
    <source>
        <dbReference type="Pfam" id="PF07596"/>
    </source>
</evidence>
<accession>A0A7V8V4Q8</accession>
<feature type="compositionally biased region" description="Low complexity" evidence="1">
    <location>
        <begin position="299"/>
        <end position="311"/>
    </location>
</feature>
<dbReference type="Pfam" id="PF07596">
    <property type="entry name" value="SBP_bac_10"/>
    <property type="match status" value="1"/>
</dbReference>
<dbReference type="AlphaFoldDB" id="A0A7V8V4Q8"/>
<evidence type="ECO:0000313" key="5">
    <source>
        <dbReference type="Proteomes" id="UP000551616"/>
    </source>
</evidence>